<gene>
    <name evidence="1" type="ORF">CF651_17665</name>
</gene>
<evidence type="ECO:0000313" key="2">
    <source>
        <dbReference type="Proteomes" id="UP000215509"/>
    </source>
</evidence>
<protein>
    <submittedName>
        <fullName evidence="1">Phage tail protein</fullName>
    </submittedName>
</protein>
<accession>A0A229UP49</accession>
<dbReference type="NCBIfam" id="TIGR02241">
    <property type="entry name" value="conserved hypothetical phage tail region protein"/>
    <property type="match status" value="1"/>
</dbReference>
<dbReference type="PANTHER" id="PTHR38009:SF1">
    <property type="entry name" value="CONSERVED HYPOTHETICAL PHAGE TAIL PROTEIN"/>
    <property type="match status" value="1"/>
</dbReference>
<dbReference type="InterPro" id="IPR011747">
    <property type="entry name" value="CHP02241"/>
</dbReference>
<comment type="caution">
    <text evidence="1">The sequence shown here is derived from an EMBL/GenBank/DDBJ whole genome shotgun (WGS) entry which is preliminary data.</text>
</comment>
<organism evidence="1 2">
    <name type="scientific">Paenibacillus rigui</name>
    <dbReference type="NCBI Taxonomy" id="554312"/>
    <lineage>
        <taxon>Bacteria</taxon>
        <taxon>Bacillati</taxon>
        <taxon>Bacillota</taxon>
        <taxon>Bacilli</taxon>
        <taxon>Bacillales</taxon>
        <taxon>Paenibacillaceae</taxon>
        <taxon>Paenibacillus</taxon>
    </lineage>
</organism>
<dbReference type="PANTHER" id="PTHR38009">
    <property type="entry name" value="CONSERVED HYPOTHETICAL PHAGE TAIL PROTEIN"/>
    <property type="match status" value="1"/>
</dbReference>
<dbReference type="Proteomes" id="UP000215509">
    <property type="component" value="Unassembled WGS sequence"/>
</dbReference>
<name>A0A229UP49_9BACL</name>
<dbReference type="InterPro" id="IPR010667">
    <property type="entry name" value="Phage_T4_Gp19"/>
</dbReference>
<dbReference type="GO" id="GO:0005198">
    <property type="term" value="F:structural molecule activity"/>
    <property type="evidence" value="ECO:0007669"/>
    <property type="project" value="InterPro"/>
</dbReference>
<reference evidence="1 2" key="1">
    <citation type="submission" date="2017-07" db="EMBL/GenBank/DDBJ databases">
        <title>Genome sequencing and assembly of Paenibacillus rigui.</title>
        <authorList>
            <person name="Mayilraj S."/>
        </authorList>
    </citation>
    <scope>NUCLEOTIDE SEQUENCE [LARGE SCALE GENOMIC DNA]</scope>
    <source>
        <strain evidence="1 2">JCM 16352</strain>
    </source>
</reference>
<dbReference type="RefSeq" id="WP_094016198.1">
    <property type="nucleotide sequence ID" value="NZ_NMQW01000024.1"/>
</dbReference>
<keyword evidence="2" id="KW-1185">Reference proteome</keyword>
<dbReference type="EMBL" id="NMQW01000024">
    <property type="protein sequence ID" value="OXM85045.1"/>
    <property type="molecule type" value="Genomic_DNA"/>
</dbReference>
<dbReference type="AlphaFoldDB" id="A0A229UP49"/>
<dbReference type="Pfam" id="PF06841">
    <property type="entry name" value="Phage_T4_gp19"/>
    <property type="match status" value="1"/>
</dbReference>
<dbReference type="OrthoDB" id="73314at2"/>
<proteinExistence type="predicted"/>
<evidence type="ECO:0000313" key="1">
    <source>
        <dbReference type="EMBL" id="OXM85045.1"/>
    </source>
</evidence>
<sequence length="147" mass="16425">MAGAKVKNVSGAFRFKVEIKGVIVGGFSEVTGMQAETEVMEYQEGGLNTHLHYFPKHTKFSRIVLKRGLTQSPELWEWYESSLVGKAKRTNGSIILFSEAGDEVCRWNFFDAYPVKWNGPELNANSGSVAIESIEIVHHGLKTIFSK</sequence>